<evidence type="ECO:0000313" key="2">
    <source>
        <dbReference type="EMBL" id="QJW97927.1"/>
    </source>
</evidence>
<dbReference type="AlphaFoldDB" id="A0A6M5YV01"/>
<feature type="compositionally biased region" description="Basic and acidic residues" evidence="1">
    <location>
        <begin position="1"/>
        <end position="12"/>
    </location>
</feature>
<dbReference type="KEGG" id="ftj:FTUN_5507"/>
<organism evidence="2 3">
    <name type="scientific">Frigoriglobus tundricola</name>
    <dbReference type="NCBI Taxonomy" id="2774151"/>
    <lineage>
        <taxon>Bacteria</taxon>
        <taxon>Pseudomonadati</taxon>
        <taxon>Planctomycetota</taxon>
        <taxon>Planctomycetia</taxon>
        <taxon>Gemmatales</taxon>
        <taxon>Gemmataceae</taxon>
        <taxon>Frigoriglobus</taxon>
    </lineage>
</organism>
<evidence type="ECO:0000256" key="1">
    <source>
        <dbReference type="SAM" id="MobiDB-lite"/>
    </source>
</evidence>
<name>A0A6M5YV01_9BACT</name>
<feature type="region of interest" description="Disordered" evidence="1">
    <location>
        <begin position="1"/>
        <end position="31"/>
    </location>
</feature>
<evidence type="ECO:0000313" key="3">
    <source>
        <dbReference type="Proteomes" id="UP000503447"/>
    </source>
</evidence>
<keyword evidence="3" id="KW-1185">Reference proteome</keyword>
<proteinExistence type="predicted"/>
<reference evidence="3" key="1">
    <citation type="submission" date="2020-05" db="EMBL/GenBank/DDBJ databases">
        <title>Frigoriglobus tundricola gen. nov., sp. nov., a psychrotolerant cellulolytic planctomycete of the family Gemmataceae with two divergent copies of 16S rRNA gene.</title>
        <authorList>
            <person name="Kulichevskaya I.S."/>
            <person name="Ivanova A.A."/>
            <person name="Naumoff D.G."/>
            <person name="Beletsky A.V."/>
            <person name="Rijpstra W.I.C."/>
            <person name="Sinninghe Damste J.S."/>
            <person name="Mardanov A.V."/>
            <person name="Ravin N.V."/>
            <person name="Dedysh S.N."/>
        </authorList>
    </citation>
    <scope>NUCLEOTIDE SEQUENCE [LARGE SCALE GENOMIC DNA]</scope>
    <source>
        <strain evidence="3">PL17</strain>
    </source>
</reference>
<protein>
    <submittedName>
        <fullName evidence="2">Uncharacterized protein</fullName>
    </submittedName>
</protein>
<dbReference type="EMBL" id="CP053452">
    <property type="protein sequence ID" value="QJW97927.1"/>
    <property type="molecule type" value="Genomic_DNA"/>
</dbReference>
<dbReference type="Proteomes" id="UP000503447">
    <property type="component" value="Chromosome"/>
</dbReference>
<accession>A0A6M5YV01</accession>
<sequence length="46" mass="5117">MPYRRAARDCSTERYGPTLGRSSEGGATGEDPLARRTIWLNDAITF</sequence>
<gene>
    <name evidence="2" type="ORF">FTUN_5507</name>
</gene>